<accession>A0AAV3PQD2</accession>
<evidence type="ECO:0000256" key="1">
    <source>
        <dbReference type="SAM" id="MobiDB-lite"/>
    </source>
</evidence>
<dbReference type="CDD" id="cd06257">
    <property type="entry name" value="DnaJ"/>
    <property type="match status" value="1"/>
</dbReference>
<feature type="compositionally biased region" description="Basic and acidic residues" evidence="1">
    <location>
        <begin position="188"/>
        <end position="208"/>
    </location>
</feature>
<dbReference type="Gene3D" id="1.10.287.110">
    <property type="entry name" value="DnaJ domain"/>
    <property type="match status" value="1"/>
</dbReference>
<evidence type="ECO:0000259" key="3">
    <source>
        <dbReference type="PROSITE" id="PS50076"/>
    </source>
</evidence>
<dbReference type="PROSITE" id="PS50076">
    <property type="entry name" value="DNAJ_2"/>
    <property type="match status" value="1"/>
</dbReference>
<name>A0AAV3PQD2_LITER</name>
<gene>
    <name evidence="4" type="ORF">LIER_11640</name>
</gene>
<dbReference type="SUPFAM" id="SSF46565">
    <property type="entry name" value="Chaperone J-domain"/>
    <property type="match status" value="1"/>
</dbReference>
<protein>
    <submittedName>
        <fullName evidence="4">Chaperone</fullName>
    </submittedName>
</protein>
<dbReference type="PANTHER" id="PTHR45098">
    <property type="entry name" value="DNAJ DOMAIN CONTAINING PROTEIN, EXPRESSED"/>
    <property type="match status" value="1"/>
</dbReference>
<comment type="caution">
    <text evidence="4">The sequence shown here is derived from an EMBL/GenBank/DDBJ whole genome shotgun (WGS) entry which is preliminary data.</text>
</comment>
<evidence type="ECO:0000313" key="4">
    <source>
        <dbReference type="EMBL" id="GAA0153391.1"/>
    </source>
</evidence>
<feature type="signal peptide" evidence="2">
    <location>
        <begin position="1"/>
        <end position="21"/>
    </location>
</feature>
<dbReference type="AlphaFoldDB" id="A0AAV3PQD2"/>
<evidence type="ECO:0000256" key="2">
    <source>
        <dbReference type="SAM" id="SignalP"/>
    </source>
</evidence>
<dbReference type="PANTHER" id="PTHR45098:SF1">
    <property type="entry name" value="DNAJ DOMAIN CONTAINING PROTEIN, EXPRESSED"/>
    <property type="match status" value="1"/>
</dbReference>
<feature type="region of interest" description="Disordered" evidence="1">
    <location>
        <begin position="188"/>
        <end position="213"/>
    </location>
</feature>
<dbReference type="InterPro" id="IPR001623">
    <property type="entry name" value="DnaJ_domain"/>
</dbReference>
<evidence type="ECO:0000313" key="5">
    <source>
        <dbReference type="Proteomes" id="UP001454036"/>
    </source>
</evidence>
<dbReference type="SMART" id="SM00271">
    <property type="entry name" value="DnaJ"/>
    <property type="match status" value="1"/>
</dbReference>
<keyword evidence="2" id="KW-0732">Signal</keyword>
<dbReference type="InterPro" id="IPR036869">
    <property type="entry name" value="J_dom_sf"/>
</dbReference>
<feature type="chain" id="PRO_5043887170" evidence="2">
    <location>
        <begin position="22"/>
        <end position="237"/>
    </location>
</feature>
<reference evidence="4 5" key="1">
    <citation type="submission" date="2024-01" db="EMBL/GenBank/DDBJ databases">
        <title>The complete chloroplast genome sequence of Lithospermum erythrorhizon: insights into the phylogenetic relationship among Boraginaceae species and the maternal lineages of purple gromwells.</title>
        <authorList>
            <person name="Okada T."/>
            <person name="Watanabe K."/>
        </authorList>
    </citation>
    <scope>NUCLEOTIDE SEQUENCE [LARGE SCALE GENOMIC DNA]</scope>
</reference>
<organism evidence="4 5">
    <name type="scientific">Lithospermum erythrorhizon</name>
    <name type="common">Purple gromwell</name>
    <name type="synonym">Lithospermum officinale var. erythrorhizon</name>
    <dbReference type="NCBI Taxonomy" id="34254"/>
    <lineage>
        <taxon>Eukaryota</taxon>
        <taxon>Viridiplantae</taxon>
        <taxon>Streptophyta</taxon>
        <taxon>Embryophyta</taxon>
        <taxon>Tracheophyta</taxon>
        <taxon>Spermatophyta</taxon>
        <taxon>Magnoliopsida</taxon>
        <taxon>eudicotyledons</taxon>
        <taxon>Gunneridae</taxon>
        <taxon>Pentapetalae</taxon>
        <taxon>asterids</taxon>
        <taxon>lamiids</taxon>
        <taxon>Boraginales</taxon>
        <taxon>Boraginaceae</taxon>
        <taxon>Boraginoideae</taxon>
        <taxon>Lithospermeae</taxon>
        <taxon>Lithospermum</taxon>
    </lineage>
</organism>
<feature type="domain" description="J" evidence="3">
    <location>
        <begin position="59"/>
        <end position="124"/>
    </location>
</feature>
<sequence>MFFQIVLYLISLVELILLLSSLEFTPYNPVSTTSSLKLHHSTLFNMLFALMTILDSMDSEVDHYLVSDLAVYAYITNAYKSKALELHPDKRPNDPNAHGNFQKLMASYEVLKYKKTRKSFDDLLRVKRGKFQCQSRQEAKQRKMVSDLEERECVALDIGAKQWKEEEIIKEIFDEEIAIFRVMYSKKETTAAGPPRKESKKEGEDSEPKLNNLGCSEFQEFEASVLEKLNKEAQKKQ</sequence>
<keyword evidence="5" id="KW-1185">Reference proteome</keyword>
<dbReference type="EMBL" id="BAABME010002169">
    <property type="protein sequence ID" value="GAA0153391.1"/>
    <property type="molecule type" value="Genomic_DNA"/>
</dbReference>
<proteinExistence type="predicted"/>
<dbReference type="Proteomes" id="UP001454036">
    <property type="component" value="Unassembled WGS sequence"/>
</dbReference>
<dbReference type="Pfam" id="PF00226">
    <property type="entry name" value="DnaJ"/>
    <property type="match status" value="1"/>
</dbReference>